<dbReference type="Pfam" id="PF02847">
    <property type="entry name" value="MA3"/>
    <property type="match status" value="4"/>
</dbReference>
<name>A0A7N0TUB2_KALFE</name>
<dbReference type="GO" id="GO:0043022">
    <property type="term" value="F:ribosome binding"/>
    <property type="evidence" value="ECO:0007669"/>
    <property type="project" value="EnsemblPlants"/>
</dbReference>
<feature type="region of interest" description="Disordered" evidence="7">
    <location>
        <begin position="1"/>
        <end position="89"/>
    </location>
</feature>
<proteinExistence type="inferred from homology"/>
<dbReference type="OMA" id="CKLTESC"/>
<dbReference type="SUPFAM" id="SSF48371">
    <property type="entry name" value="ARM repeat"/>
    <property type="match status" value="4"/>
</dbReference>
<evidence type="ECO:0000313" key="10">
    <source>
        <dbReference type="Proteomes" id="UP000594263"/>
    </source>
</evidence>
<dbReference type="GO" id="GO:0090549">
    <property type="term" value="P:response to carbon starvation"/>
    <property type="evidence" value="ECO:0007669"/>
    <property type="project" value="EnsemblPlants"/>
</dbReference>
<dbReference type="PANTHER" id="PTHR12626:SF2">
    <property type="entry name" value="MA3 DOMAIN-CONTAINING TRANSLATION REGULATORY FACTOR 2"/>
    <property type="match status" value="1"/>
</dbReference>
<dbReference type="InterPro" id="IPR003891">
    <property type="entry name" value="Initiation_fac_eIF4g_MI"/>
</dbReference>
<evidence type="ECO:0000256" key="6">
    <source>
        <dbReference type="ARBA" id="ARBA00023242"/>
    </source>
</evidence>
<keyword evidence="4" id="KW-0677">Repeat</keyword>
<evidence type="ECO:0000256" key="7">
    <source>
        <dbReference type="SAM" id="MobiDB-lite"/>
    </source>
</evidence>
<feature type="compositionally biased region" description="Basic residues" evidence="7">
    <location>
        <begin position="67"/>
        <end position="81"/>
    </location>
</feature>
<dbReference type="PROSITE" id="PS51366">
    <property type="entry name" value="MI"/>
    <property type="match status" value="4"/>
</dbReference>
<dbReference type="Proteomes" id="UP000594263">
    <property type="component" value="Unplaced"/>
</dbReference>
<evidence type="ECO:0000256" key="5">
    <source>
        <dbReference type="ARBA" id="ARBA00022845"/>
    </source>
</evidence>
<comment type="subcellular location">
    <subcellularLocation>
        <location evidence="1">Cytoplasm</location>
    </subcellularLocation>
</comment>
<dbReference type="Gene3D" id="1.25.40.180">
    <property type="match status" value="4"/>
</dbReference>
<feature type="domain" description="MI" evidence="8">
    <location>
        <begin position="129"/>
        <end position="250"/>
    </location>
</feature>
<dbReference type="InterPro" id="IPR039778">
    <property type="entry name" value="PDCD4"/>
</dbReference>
<dbReference type="PANTHER" id="PTHR12626">
    <property type="entry name" value="PROGRAMMED CELL DEATH 4"/>
    <property type="match status" value="1"/>
</dbReference>
<keyword evidence="10" id="KW-1185">Reference proteome</keyword>
<dbReference type="InterPro" id="IPR016024">
    <property type="entry name" value="ARM-type_fold"/>
</dbReference>
<feature type="domain" description="MI" evidence="8">
    <location>
        <begin position="428"/>
        <end position="549"/>
    </location>
</feature>
<evidence type="ECO:0000256" key="1">
    <source>
        <dbReference type="ARBA" id="ARBA00004496"/>
    </source>
</evidence>
<dbReference type="GO" id="GO:0006417">
    <property type="term" value="P:regulation of translation"/>
    <property type="evidence" value="ECO:0007669"/>
    <property type="project" value="UniProtKB-KW"/>
</dbReference>
<accession>A0A7N0TUB2</accession>
<dbReference type="GO" id="GO:0009646">
    <property type="term" value="P:response to absence of light"/>
    <property type="evidence" value="ECO:0007669"/>
    <property type="project" value="EnsemblPlants"/>
</dbReference>
<keyword evidence="3" id="KW-0963">Cytoplasm</keyword>
<keyword evidence="5" id="KW-0810">Translation regulation</keyword>
<evidence type="ECO:0000256" key="4">
    <source>
        <dbReference type="ARBA" id="ARBA00022737"/>
    </source>
</evidence>
<dbReference type="EnsemblPlants" id="Kaladp0045s0173.1.v1.1">
    <property type="protein sequence ID" value="Kaladp0045s0173.1.v1.1"/>
    <property type="gene ID" value="Kaladp0045s0173.v1.1"/>
</dbReference>
<comment type="similarity">
    <text evidence="2">Belongs to the PDCD4 family.</text>
</comment>
<dbReference type="GO" id="GO:0045892">
    <property type="term" value="P:negative regulation of DNA-templated transcription"/>
    <property type="evidence" value="ECO:0007669"/>
    <property type="project" value="InterPro"/>
</dbReference>
<evidence type="ECO:0000313" key="9">
    <source>
        <dbReference type="EnsemblPlants" id="Kaladp0045s0173.1.v1.1"/>
    </source>
</evidence>
<dbReference type="GO" id="GO:0005829">
    <property type="term" value="C:cytosol"/>
    <property type="evidence" value="ECO:0007669"/>
    <property type="project" value="EnsemblPlants"/>
</dbReference>
<dbReference type="SMART" id="SM00544">
    <property type="entry name" value="MA3"/>
    <property type="match status" value="4"/>
</dbReference>
<dbReference type="AlphaFoldDB" id="A0A7N0TUB2"/>
<evidence type="ECO:0000256" key="2">
    <source>
        <dbReference type="ARBA" id="ARBA00005497"/>
    </source>
</evidence>
<feature type="domain" description="MI" evidence="8">
    <location>
        <begin position="597"/>
        <end position="718"/>
    </location>
</feature>
<keyword evidence="6" id="KW-0539">Nucleus</keyword>
<feature type="domain" description="MI" evidence="8">
    <location>
        <begin position="293"/>
        <end position="414"/>
    </location>
</feature>
<feature type="compositionally biased region" description="Basic and acidic residues" evidence="7">
    <location>
        <begin position="10"/>
        <end position="19"/>
    </location>
</feature>
<sequence>MDFSDGFVSAEHRELHRSAAESADPLSVSPIKVSESPKPPRSPKSPAGKGHQGGKRVSSKAGSPLKKDRHSHSPKTGKPKKGGAGGKGIWGGLLDTDGSHFLDAKDPNYDSSEENDQLAAERLSSDFGEYKKKVLVIVEEYFSTDDIGSTANELRELGKPSYDFYFIKKLISMAMDKDDKEKEMAAVLLSTLYADVLDPIQVYKGFAKLVESADDLIVDIPDTVDILGLFIARAVVDDVLPPIFLKKLGSTIPQDSKGFEVLKRAEMGYLAAPLHAEIIERRWGGSKTKSVDEVRGRINTLLTEYVTSGDKKEACRCIKDLKVPFFHHEIIKRALIKAMENPQHEARLLDLLKEASDKGFINSSQLSKGFDRMIDTVDDLVLDIPNAKGALKSLISKAASEGWLSASSLKSMAAHPQKQLLQEADIKIFKHKIESIIREYFLSGDLSEVNNCLEQENPECYSELNSIFVKKLISLAMDRKNREKEMASVLLSSLCFPWEDVVNGFVMLIEFADDIALDIPIVVEDLAMFLARAVVDEVLAPQHLEEIGSQWVGSESVGSKVLQMAKSLLKARLSGERILRCWGGGGSSRASGWAVEDVKDKIGKLLEEFESGGDVGEACRCIKELSMPFFHHEVVKKVLIMAIEKKNNVRRVWGLLEECFSSGLITVNQMAKGFERVAECLDDLALDVPDAKSQFTHYVHLAKEGGWLDSSFSVTHAETETESKPAPAG</sequence>
<evidence type="ECO:0000259" key="8">
    <source>
        <dbReference type="PROSITE" id="PS51366"/>
    </source>
</evidence>
<reference evidence="9" key="1">
    <citation type="submission" date="2021-01" db="UniProtKB">
        <authorList>
            <consortium name="EnsemblPlants"/>
        </authorList>
    </citation>
    <scope>IDENTIFICATION</scope>
</reference>
<dbReference type="Gramene" id="Kaladp0045s0173.1.v1.1">
    <property type="protein sequence ID" value="Kaladp0045s0173.1.v1.1"/>
    <property type="gene ID" value="Kaladp0045s0173.v1.1"/>
</dbReference>
<dbReference type="FunFam" id="1.25.40.180:FF:000009">
    <property type="entry name" value="programmed cell death protein 4"/>
    <property type="match status" value="2"/>
</dbReference>
<protein>
    <recommendedName>
        <fullName evidence="8">MI domain-containing protein</fullName>
    </recommendedName>
</protein>
<evidence type="ECO:0000256" key="3">
    <source>
        <dbReference type="ARBA" id="ARBA00022490"/>
    </source>
</evidence>
<organism evidence="9 10">
    <name type="scientific">Kalanchoe fedtschenkoi</name>
    <name type="common">Lavender scallops</name>
    <name type="synonym">South American air plant</name>
    <dbReference type="NCBI Taxonomy" id="63787"/>
    <lineage>
        <taxon>Eukaryota</taxon>
        <taxon>Viridiplantae</taxon>
        <taxon>Streptophyta</taxon>
        <taxon>Embryophyta</taxon>
        <taxon>Tracheophyta</taxon>
        <taxon>Spermatophyta</taxon>
        <taxon>Magnoliopsida</taxon>
        <taxon>eudicotyledons</taxon>
        <taxon>Gunneridae</taxon>
        <taxon>Pentapetalae</taxon>
        <taxon>Saxifragales</taxon>
        <taxon>Crassulaceae</taxon>
        <taxon>Kalanchoe</taxon>
    </lineage>
</organism>